<keyword evidence="1" id="KW-0472">Membrane</keyword>
<feature type="transmembrane region" description="Helical" evidence="1">
    <location>
        <begin position="12"/>
        <end position="36"/>
    </location>
</feature>
<evidence type="ECO:0000313" key="4">
    <source>
        <dbReference type="Proteomes" id="UP000326837"/>
    </source>
</evidence>
<dbReference type="PROSITE" id="PS00409">
    <property type="entry name" value="PROKAR_NTER_METHYL"/>
    <property type="match status" value="1"/>
</dbReference>
<dbReference type="RefSeq" id="WP_152097854.1">
    <property type="nucleotide sequence ID" value="NZ_AP021861.1"/>
</dbReference>
<accession>A0A5K7XFM0</accession>
<dbReference type="InterPro" id="IPR011453">
    <property type="entry name" value="DUF1559"/>
</dbReference>
<keyword evidence="1" id="KW-0812">Transmembrane</keyword>
<dbReference type="InterPro" id="IPR045584">
    <property type="entry name" value="Pilin-like"/>
</dbReference>
<dbReference type="Proteomes" id="UP000326837">
    <property type="component" value="Chromosome"/>
</dbReference>
<evidence type="ECO:0000313" key="3">
    <source>
        <dbReference type="EMBL" id="BBO31769.1"/>
    </source>
</evidence>
<evidence type="ECO:0000256" key="1">
    <source>
        <dbReference type="SAM" id="Phobius"/>
    </source>
</evidence>
<keyword evidence="4" id="KW-1185">Reference proteome</keyword>
<dbReference type="Pfam" id="PF07963">
    <property type="entry name" value="N_methyl"/>
    <property type="match status" value="1"/>
</dbReference>
<organism evidence="3 4">
    <name type="scientific">Lacipirellula parvula</name>
    <dbReference type="NCBI Taxonomy" id="2650471"/>
    <lineage>
        <taxon>Bacteria</taxon>
        <taxon>Pseudomonadati</taxon>
        <taxon>Planctomycetota</taxon>
        <taxon>Planctomycetia</taxon>
        <taxon>Pirellulales</taxon>
        <taxon>Lacipirellulaceae</taxon>
        <taxon>Lacipirellula</taxon>
    </lineage>
</organism>
<dbReference type="InterPro" id="IPR012902">
    <property type="entry name" value="N_methyl_site"/>
</dbReference>
<dbReference type="Gene3D" id="3.30.700.10">
    <property type="entry name" value="Glycoprotein, Type 4 Pilin"/>
    <property type="match status" value="1"/>
</dbReference>
<dbReference type="EMBL" id="AP021861">
    <property type="protein sequence ID" value="BBO31769.1"/>
    <property type="molecule type" value="Genomic_DNA"/>
</dbReference>
<dbReference type="AlphaFoldDB" id="A0A5K7XFM0"/>
<gene>
    <name evidence="3" type="ORF">PLANPX_1381</name>
</gene>
<dbReference type="KEGG" id="lpav:PLANPX_1381"/>
<dbReference type="Pfam" id="PF07596">
    <property type="entry name" value="SBP_bac_10"/>
    <property type="match status" value="1"/>
</dbReference>
<protein>
    <recommendedName>
        <fullName evidence="2">DUF1559 domain-containing protein</fullName>
    </recommendedName>
</protein>
<proteinExistence type="predicted"/>
<dbReference type="SUPFAM" id="SSF54523">
    <property type="entry name" value="Pili subunits"/>
    <property type="match status" value="1"/>
</dbReference>
<keyword evidence="1" id="KW-1133">Transmembrane helix</keyword>
<reference evidence="4" key="1">
    <citation type="submission" date="2019-10" db="EMBL/GenBank/DDBJ databases">
        <title>Lacipirellula parvula gen. nov., sp. nov., representing a lineage of planctomycetes widespread in freshwater anoxic habitats, and description of the family Lacipirellulaceae.</title>
        <authorList>
            <person name="Dedysh S.N."/>
            <person name="Kulichevskaya I.S."/>
            <person name="Beletsky A.V."/>
            <person name="Rakitin A.L."/>
            <person name="Mardanov A.V."/>
            <person name="Ivanova A.A."/>
            <person name="Saltykova V.X."/>
            <person name="Rijpstra W.I.C."/>
            <person name="Sinninghe Damste J.S."/>
            <person name="Ravin N.V."/>
        </authorList>
    </citation>
    <scope>NUCLEOTIDE SEQUENCE [LARGE SCALE GENOMIC DNA]</scope>
    <source>
        <strain evidence="4">PX69</strain>
    </source>
</reference>
<evidence type="ECO:0000259" key="2">
    <source>
        <dbReference type="Pfam" id="PF07596"/>
    </source>
</evidence>
<dbReference type="PANTHER" id="PTHR30093">
    <property type="entry name" value="GENERAL SECRETION PATHWAY PROTEIN G"/>
    <property type="match status" value="1"/>
</dbReference>
<sequence length="322" mass="34981">MIDLRSDARQRGMTLVELLVAIAIIGLLIGLLLPAVQMARESARKQTCGNNLKQIGLALQNYVAAKKVYPAGYVSKLRPNGDDAGPGWAWGVELLPYLEQQALYEQVDFKAPVESLAAERVRLRSLPVFICPSDHQFQAVIDVRMNAFFKAVCQMAAANYVASAGAVRPTCIVCRDNFDGVFGRNRQIKPEELLDGSSNTLALGERSAQWSNAVMWGVVAGSRLFDNQHPGEFAGGPGFVLGTTFKDGFNICDTDEEDRNASTSYAEGFGSQHPGGAYFAFCDGGTRFVFDSVDPAVMNALATRDTMSKEGKLDPVIHESPF</sequence>
<name>A0A5K7XFM0_9BACT</name>
<dbReference type="PANTHER" id="PTHR30093:SF2">
    <property type="entry name" value="TYPE II SECRETION SYSTEM PROTEIN H"/>
    <property type="match status" value="1"/>
</dbReference>
<feature type="domain" description="DUF1559" evidence="2">
    <location>
        <begin position="37"/>
        <end position="295"/>
    </location>
</feature>
<dbReference type="InterPro" id="IPR027558">
    <property type="entry name" value="Pre_pil_HX9DG_C"/>
</dbReference>
<dbReference type="NCBIfam" id="TIGR02532">
    <property type="entry name" value="IV_pilin_GFxxxE"/>
    <property type="match status" value="1"/>
</dbReference>
<dbReference type="NCBIfam" id="TIGR04294">
    <property type="entry name" value="pre_pil_HX9DG"/>
    <property type="match status" value="1"/>
</dbReference>